<evidence type="ECO:0000313" key="2">
    <source>
        <dbReference type="EMBL" id="OIJ95463.1"/>
    </source>
</evidence>
<protein>
    <submittedName>
        <fullName evidence="2">Uncharacterized protein</fullName>
    </submittedName>
</protein>
<keyword evidence="3" id="KW-1185">Reference proteome</keyword>
<sequence length="62" mass="6648">MGVLTQPAPPTWWQAHRHQVFAVLGLIGGFYIGTHSSDSNAVPKTDPPRPAHTAPAHPSPSR</sequence>
<proteinExistence type="predicted"/>
<gene>
    <name evidence="2" type="ORF">BIV24_09030</name>
</gene>
<organism evidence="2 3">
    <name type="scientific">Streptomyces colonosanans</name>
    <dbReference type="NCBI Taxonomy" id="1428652"/>
    <lineage>
        <taxon>Bacteria</taxon>
        <taxon>Bacillati</taxon>
        <taxon>Actinomycetota</taxon>
        <taxon>Actinomycetes</taxon>
        <taxon>Kitasatosporales</taxon>
        <taxon>Streptomycetaceae</taxon>
        <taxon>Streptomyces</taxon>
    </lineage>
</organism>
<comment type="caution">
    <text evidence="2">The sequence shown here is derived from an EMBL/GenBank/DDBJ whole genome shotgun (WGS) entry which is preliminary data.</text>
</comment>
<dbReference type="Proteomes" id="UP000179935">
    <property type="component" value="Unassembled WGS sequence"/>
</dbReference>
<name>A0A1S2PP10_9ACTN</name>
<reference evidence="2 3" key="1">
    <citation type="submission" date="2016-10" db="EMBL/GenBank/DDBJ databases">
        <title>Genome sequence of Streptomyces sp. MUSC 93.</title>
        <authorList>
            <person name="Lee L.-H."/>
            <person name="Ser H.-L."/>
            <person name="Law J.W.-F."/>
        </authorList>
    </citation>
    <scope>NUCLEOTIDE SEQUENCE [LARGE SCALE GENOMIC DNA]</scope>
    <source>
        <strain evidence="2 3">MUSC 93</strain>
    </source>
</reference>
<dbReference type="STRING" id="1428652.BIV24_09030"/>
<evidence type="ECO:0000256" key="1">
    <source>
        <dbReference type="SAM" id="MobiDB-lite"/>
    </source>
</evidence>
<evidence type="ECO:0000313" key="3">
    <source>
        <dbReference type="Proteomes" id="UP000179935"/>
    </source>
</evidence>
<dbReference type="EMBL" id="MLYP01000023">
    <property type="protein sequence ID" value="OIJ95463.1"/>
    <property type="molecule type" value="Genomic_DNA"/>
</dbReference>
<accession>A0A1S2PP10</accession>
<dbReference type="AlphaFoldDB" id="A0A1S2PP10"/>
<feature type="region of interest" description="Disordered" evidence="1">
    <location>
        <begin position="35"/>
        <end position="62"/>
    </location>
</feature>